<dbReference type="AlphaFoldDB" id="A0A060SP70"/>
<evidence type="ECO:0000256" key="1">
    <source>
        <dbReference type="SAM" id="MobiDB-lite"/>
    </source>
</evidence>
<evidence type="ECO:0000313" key="4">
    <source>
        <dbReference type="Proteomes" id="UP000029665"/>
    </source>
</evidence>
<dbReference type="EMBL" id="CCBP010000125">
    <property type="protein sequence ID" value="CDO74029.1"/>
    <property type="molecule type" value="Genomic_DNA"/>
</dbReference>
<dbReference type="InterPro" id="IPR019434">
    <property type="entry name" value="DUF2423"/>
</dbReference>
<gene>
    <name evidence="3" type="ORF">BN946_scf185043.g79</name>
</gene>
<feature type="region of interest" description="Disordered" evidence="1">
    <location>
        <begin position="40"/>
        <end position="71"/>
    </location>
</feature>
<organism evidence="3 4">
    <name type="scientific">Pycnoporus cinnabarinus</name>
    <name type="common">Cinnabar-red polypore</name>
    <name type="synonym">Trametes cinnabarina</name>
    <dbReference type="NCBI Taxonomy" id="5643"/>
    <lineage>
        <taxon>Eukaryota</taxon>
        <taxon>Fungi</taxon>
        <taxon>Dikarya</taxon>
        <taxon>Basidiomycota</taxon>
        <taxon>Agaricomycotina</taxon>
        <taxon>Agaricomycetes</taxon>
        <taxon>Polyporales</taxon>
        <taxon>Polyporaceae</taxon>
        <taxon>Trametes</taxon>
    </lineage>
</organism>
<name>A0A060SP70_PYCCI</name>
<accession>A0A060SP70</accession>
<dbReference type="PANTHER" id="PTHR28219">
    <property type="entry name" value="UPF0642 PROTEIN YBL028C"/>
    <property type="match status" value="1"/>
</dbReference>
<protein>
    <recommendedName>
        <fullName evidence="2">DUF2423 domain-containing protein</fullName>
    </recommendedName>
</protein>
<dbReference type="OMA" id="AYDMSTS"/>
<dbReference type="PANTHER" id="PTHR28219:SF1">
    <property type="entry name" value="UPF0642 PROTEIN YBL028C"/>
    <property type="match status" value="1"/>
</dbReference>
<dbReference type="Pfam" id="PF10338">
    <property type="entry name" value="YBL028C_N"/>
    <property type="match status" value="1"/>
</dbReference>
<evidence type="ECO:0000259" key="2">
    <source>
        <dbReference type="Pfam" id="PF10338"/>
    </source>
</evidence>
<dbReference type="OrthoDB" id="4087970at2759"/>
<keyword evidence="4" id="KW-1185">Reference proteome</keyword>
<dbReference type="Proteomes" id="UP000029665">
    <property type="component" value="Unassembled WGS sequence"/>
</dbReference>
<comment type="caution">
    <text evidence="3">The sequence shown here is derived from an EMBL/GenBank/DDBJ whole genome shotgun (WGS) entry which is preliminary data.</text>
</comment>
<feature type="domain" description="DUF2423" evidence="2">
    <location>
        <begin position="1"/>
        <end position="42"/>
    </location>
</feature>
<reference evidence="3" key="1">
    <citation type="submission" date="2014-01" db="EMBL/GenBank/DDBJ databases">
        <title>The genome of the white-rot fungus Pycnoporus cinnabarinus: a basidiomycete model with a versatile arsenal for lignocellulosic biomass breakdown.</title>
        <authorList>
            <person name="Levasseur A."/>
            <person name="Lomascolo A."/>
            <person name="Ruiz-Duenas F.J."/>
            <person name="Uzan E."/>
            <person name="Piumi F."/>
            <person name="Kues U."/>
            <person name="Ram A.F.J."/>
            <person name="Murat C."/>
            <person name="Haon M."/>
            <person name="Benoit I."/>
            <person name="Arfi Y."/>
            <person name="Chevret D."/>
            <person name="Drula E."/>
            <person name="Kwon M.J."/>
            <person name="Gouret P."/>
            <person name="Lesage-Meessen L."/>
            <person name="Lombard V."/>
            <person name="Mariette J."/>
            <person name="Noirot C."/>
            <person name="Park J."/>
            <person name="Patyshakuliyeva A."/>
            <person name="Wieneger R.A.B."/>
            <person name="Wosten H.A.B."/>
            <person name="Martin F."/>
            <person name="Coutinho P.M."/>
            <person name="de Vries R."/>
            <person name="Martinez A.T."/>
            <person name="Klopp C."/>
            <person name="Pontarotti P."/>
            <person name="Henrissat B."/>
            <person name="Record E."/>
        </authorList>
    </citation>
    <scope>NUCLEOTIDE SEQUENCE [LARGE SCALE GENOMIC DNA]</scope>
    <source>
        <strain evidence="3">BRFM137</strain>
    </source>
</reference>
<sequence>MAKSLRSKVKRHFRAKKREEGVYAATEAARLHRLHMKLKTLTTTEPEEHDEDGKQGAQMETEGGAAPSAGWSPSPSWFASLGLLDPHDISVDSMAAFTCLSDLARGGALLAYDMSTSRSAAAGKHNGVQSRTTLAASAGDACGLDHLFLDLPLGSGF</sequence>
<evidence type="ECO:0000313" key="3">
    <source>
        <dbReference type="EMBL" id="CDO74029.1"/>
    </source>
</evidence>
<proteinExistence type="predicted"/>
<dbReference type="STRING" id="5643.A0A060SP70"/>
<dbReference type="HOGENOM" id="CLU_1678816_0_0_1"/>
<dbReference type="GO" id="GO:0030687">
    <property type="term" value="C:preribosome, large subunit precursor"/>
    <property type="evidence" value="ECO:0007669"/>
    <property type="project" value="TreeGrafter"/>
</dbReference>